<evidence type="ECO:0000313" key="1">
    <source>
        <dbReference type="EMBL" id="MBX12986.1"/>
    </source>
</evidence>
<dbReference type="EMBL" id="GGEC01032502">
    <property type="protein sequence ID" value="MBX12986.1"/>
    <property type="molecule type" value="Transcribed_RNA"/>
</dbReference>
<sequence length="124" mass="14205">MSNHFGLDFNLIEGLAIVDPNNTSNHLRYNNHIAQMSSDWFWLLARRSLPFSFAKFLDEGHGLPLQASLEPPAGTGMEELDELISGHVKESIQVDSSETELLERSLLRLPHRRSHCLYTRLLHR</sequence>
<protein>
    <submittedName>
        <fullName evidence="1">40S ribosomal protein S15D</fullName>
    </submittedName>
</protein>
<dbReference type="AlphaFoldDB" id="A0A2P2L4W6"/>
<dbReference type="GO" id="GO:0005840">
    <property type="term" value="C:ribosome"/>
    <property type="evidence" value="ECO:0007669"/>
    <property type="project" value="UniProtKB-KW"/>
</dbReference>
<accession>A0A2P2L4W6</accession>
<name>A0A2P2L4W6_RHIMU</name>
<keyword evidence="1" id="KW-0689">Ribosomal protein</keyword>
<reference evidence="1" key="1">
    <citation type="submission" date="2018-02" db="EMBL/GenBank/DDBJ databases">
        <title>Rhizophora mucronata_Transcriptome.</title>
        <authorList>
            <person name="Meera S.P."/>
            <person name="Sreeshan A."/>
            <person name="Augustine A."/>
        </authorList>
    </citation>
    <scope>NUCLEOTIDE SEQUENCE</scope>
    <source>
        <tissue evidence="1">Leaf</tissue>
    </source>
</reference>
<organism evidence="1">
    <name type="scientific">Rhizophora mucronata</name>
    <name type="common">Asiatic mangrove</name>
    <dbReference type="NCBI Taxonomy" id="61149"/>
    <lineage>
        <taxon>Eukaryota</taxon>
        <taxon>Viridiplantae</taxon>
        <taxon>Streptophyta</taxon>
        <taxon>Embryophyta</taxon>
        <taxon>Tracheophyta</taxon>
        <taxon>Spermatophyta</taxon>
        <taxon>Magnoliopsida</taxon>
        <taxon>eudicotyledons</taxon>
        <taxon>Gunneridae</taxon>
        <taxon>Pentapetalae</taxon>
        <taxon>rosids</taxon>
        <taxon>fabids</taxon>
        <taxon>Malpighiales</taxon>
        <taxon>Rhizophoraceae</taxon>
        <taxon>Rhizophora</taxon>
    </lineage>
</organism>
<keyword evidence="1" id="KW-0687">Ribonucleoprotein</keyword>
<proteinExistence type="predicted"/>